<keyword evidence="2" id="KW-0813">Transport</keyword>
<dbReference type="GO" id="GO:0005737">
    <property type="term" value="C:cytoplasm"/>
    <property type="evidence" value="ECO:0007669"/>
    <property type="project" value="UniProtKB-SubCell"/>
</dbReference>
<dbReference type="Proteomes" id="UP000254070">
    <property type="component" value="Unassembled WGS sequence"/>
</dbReference>
<dbReference type="Proteomes" id="UP000252797">
    <property type="component" value="Unassembled WGS sequence"/>
</dbReference>
<evidence type="ECO:0000313" key="9">
    <source>
        <dbReference type="EMBL" id="RCA11246.1"/>
    </source>
</evidence>
<dbReference type="Pfam" id="PF03610">
    <property type="entry name" value="EIIA-man"/>
    <property type="match status" value="1"/>
</dbReference>
<dbReference type="RefSeq" id="WP_005875519.1">
    <property type="nucleotide sequence ID" value="NZ_CABGIQ010000008.1"/>
</dbReference>
<dbReference type="InterPro" id="IPR036662">
    <property type="entry name" value="PTS_EIIA_man-typ_sf"/>
</dbReference>
<evidence type="ECO:0000313" key="11">
    <source>
        <dbReference type="Proteomes" id="UP000252797"/>
    </source>
</evidence>
<dbReference type="PROSITE" id="PS51096">
    <property type="entry name" value="PTS_EIIA_TYPE_4"/>
    <property type="match status" value="1"/>
</dbReference>
<keyword evidence="6" id="KW-0598">Phosphotransferase system</keyword>
<dbReference type="EMBL" id="UGIF01000002">
    <property type="protein sequence ID" value="STP30823.1"/>
    <property type="molecule type" value="Genomic_DNA"/>
</dbReference>
<reference evidence="10 12" key="2">
    <citation type="submission" date="2018-06" db="EMBL/GenBank/DDBJ databases">
        <authorList>
            <consortium name="Pathogen Informatics"/>
            <person name="Doyle S."/>
        </authorList>
    </citation>
    <scope>NUCLEOTIDE SEQUENCE [LARGE SCALE GENOMIC DNA]</scope>
    <source>
        <strain evidence="10 12">NCTC8129</strain>
    </source>
</reference>
<evidence type="ECO:0000256" key="2">
    <source>
        <dbReference type="ARBA" id="ARBA00022448"/>
    </source>
</evidence>
<evidence type="ECO:0000256" key="5">
    <source>
        <dbReference type="ARBA" id="ARBA00022679"/>
    </source>
</evidence>
<dbReference type="InterPro" id="IPR033887">
    <property type="entry name" value="PTS_IIA_man"/>
</dbReference>
<evidence type="ECO:0000256" key="4">
    <source>
        <dbReference type="ARBA" id="ARBA00022597"/>
    </source>
</evidence>
<dbReference type="Gene3D" id="3.40.50.510">
    <property type="entry name" value="Phosphotransferase system, mannose-type IIA component"/>
    <property type="match status" value="1"/>
</dbReference>
<accession>A0A377KP79</accession>
<evidence type="ECO:0000256" key="3">
    <source>
        <dbReference type="ARBA" id="ARBA00022490"/>
    </source>
</evidence>
<dbReference type="EC" id="2.7.1.-" evidence="10"/>
<dbReference type="KEGG" id="edu:LIU_10535"/>
<keyword evidence="4" id="KW-0762">Sugar transport</keyword>
<evidence type="ECO:0000256" key="1">
    <source>
        <dbReference type="ARBA" id="ARBA00004496"/>
    </source>
</evidence>
<keyword evidence="3" id="KW-0963">Cytoplasm</keyword>
<dbReference type="PANTHER" id="PTHR33799:SF1">
    <property type="entry name" value="PTS SYSTEM MANNOSE-SPECIFIC EIIAB COMPONENT-RELATED"/>
    <property type="match status" value="1"/>
</dbReference>
<proteinExistence type="predicted"/>
<dbReference type="EMBL" id="LEPB01000004">
    <property type="protein sequence ID" value="RCA11246.1"/>
    <property type="molecule type" value="Genomic_DNA"/>
</dbReference>
<evidence type="ECO:0000256" key="7">
    <source>
        <dbReference type="ARBA" id="ARBA00022777"/>
    </source>
</evidence>
<reference evidence="9 11" key="1">
    <citation type="submission" date="2015-06" db="EMBL/GenBank/DDBJ databases">
        <title>The Genome Sequence of Enterococcus durans 4EA1.</title>
        <authorList>
            <consortium name="The Broad Institute Genomics Platform"/>
            <consortium name="The Broad Institute Genome Sequencing Center for Infectious Disease"/>
            <person name="Earl A.M."/>
            <person name="Van Tyne D."/>
            <person name="Lebreton F."/>
            <person name="Saavedra J.T."/>
            <person name="Gilmore M.S."/>
            <person name="Manson Mcguire A."/>
            <person name="Clock S."/>
            <person name="Crupain M."/>
            <person name="Rangan U."/>
            <person name="Young S."/>
            <person name="Abouelleil A."/>
            <person name="Cao P."/>
            <person name="Chapman S.B."/>
            <person name="Griggs A."/>
            <person name="Priest M."/>
            <person name="Shea T."/>
            <person name="Wortman J."/>
            <person name="Nusbaum C."/>
            <person name="Birren B."/>
        </authorList>
    </citation>
    <scope>NUCLEOTIDE SEQUENCE [LARGE SCALE GENOMIC DNA]</scope>
    <source>
        <strain evidence="9 11">4EA1</strain>
    </source>
</reference>
<dbReference type="CDD" id="cd00006">
    <property type="entry name" value="PTS_IIA_man"/>
    <property type="match status" value="1"/>
</dbReference>
<organism evidence="10 12">
    <name type="scientific">Enterococcus durans</name>
    <dbReference type="NCBI Taxonomy" id="53345"/>
    <lineage>
        <taxon>Bacteria</taxon>
        <taxon>Bacillati</taxon>
        <taxon>Bacillota</taxon>
        <taxon>Bacilli</taxon>
        <taxon>Lactobacillales</taxon>
        <taxon>Enterococcaceae</taxon>
        <taxon>Enterococcus</taxon>
    </lineage>
</organism>
<dbReference type="GO" id="GO:0016020">
    <property type="term" value="C:membrane"/>
    <property type="evidence" value="ECO:0007669"/>
    <property type="project" value="InterPro"/>
</dbReference>
<dbReference type="GO" id="GO:0009401">
    <property type="term" value="P:phosphoenolpyruvate-dependent sugar phosphotransferase system"/>
    <property type="evidence" value="ECO:0007669"/>
    <property type="project" value="UniProtKB-KW"/>
</dbReference>
<dbReference type="InterPro" id="IPR004701">
    <property type="entry name" value="PTS_EIIA_man-typ"/>
</dbReference>
<sequence>MSRQLVLISHGKFCEELKNSTEMIMGPQENIYTIPLLPEDGADTYKERFLSVTAPLKDYVVLCDLLGGTPANTVSKLIMEGETIELYAGMNLPMVIEFINSQMIGAEPDFIGSGRESIVSVNQVIAGMGDDEEE</sequence>
<keyword evidence="7" id="KW-0418">Kinase</keyword>
<evidence type="ECO:0000313" key="12">
    <source>
        <dbReference type="Proteomes" id="UP000254070"/>
    </source>
</evidence>
<dbReference type="PANTHER" id="PTHR33799">
    <property type="entry name" value="PTS PERMEASE-RELATED-RELATED"/>
    <property type="match status" value="1"/>
</dbReference>
<gene>
    <name evidence="10" type="primary">manX_5</name>
    <name evidence="9" type="ORF">EA71_02001</name>
    <name evidence="10" type="ORF">NCTC8129_03078</name>
</gene>
<evidence type="ECO:0000256" key="6">
    <source>
        <dbReference type="ARBA" id="ARBA00022683"/>
    </source>
</evidence>
<dbReference type="GO" id="GO:0016301">
    <property type="term" value="F:kinase activity"/>
    <property type="evidence" value="ECO:0007669"/>
    <property type="project" value="UniProtKB-KW"/>
</dbReference>
<dbReference type="STRING" id="53345.LIU_10535"/>
<protein>
    <submittedName>
        <fullName evidence="9">PTS system mannose/fructose/sorbose-specific IIA component</fullName>
    </submittedName>
    <submittedName>
        <fullName evidence="10">PTS system, mannose/fructose/sorbose-specific IIA component</fullName>
        <ecNumber evidence="10">2.7.1.-</ecNumber>
    </submittedName>
</protein>
<evidence type="ECO:0000259" key="8">
    <source>
        <dbReference type="PROSITE" id="PS51096"/>
    </source>
</evidence>
<evidence type="ECO:0000313" key="10">
    <source>
        <dbReference type="EMBL" id="STP30823.1"/>
    </source>
</evidence>
<keyword evidence="5 10" id="KW-0808">Transferase</keyword>
<dbReference type="InterPro" id="IPR051471">
    <property type="entry name" value="Bacterial_PTS_sugar_comp"/>
</dbReference>
<comment type="subcellular location">
    <subcellularLocation>
        <location evidence="1">Cytoplasm</location>
    </subcellularLocation>
</comment>
<name>A0A377KP79_9ENTE</name>
<dbReference type="SUPFAM" id="SSF53062">
    <property type="entry name" value="PTS system fructose IIA component-like"/>
    <property type="match status" value="1"/>
</dbReference>
<dbReference type="AlphaFoldDB" id="A0A377KP79"/>
<feature type="domain" description="PTS EIIA type-4" evidence="8">
    <location>
        <begin position="2"/>
        <end position="118"/>
    </location>
</feature>